<reference evidence="1 2" key="1">
    <citation type="submission" date="2017-01" db="EMBL/GenBank/DDBJ databases">
        <title>A Red Light-Sensitive Sensory Rhodopsin I From Haloarcula taiwanensis, A New Haloarchaeon Isolated From Taiwan.</title>
        <authorList>
            <person name="Yang C.-S."/>
            <person name="Han Y.-A."/>
            <person name="Chen P.-C."/>
            <person name="Ng W.V."/>
            <person name="Chen T.-W."/>
        </authorList>
    </citation>
    <scope>NUCLEOTIDE SEQUENCE [LARGE SCALE GENOMIC DNA]</scope>
    <source>
        <strain evidence="1 2">Taiwanensis</strain>
    </source>
</reference>
<protein>
    <submittedName>
        <fullName evidence="1">Uncharacterized protein</fullName>
    </submittedName>
</protein>
<dbReference type="KEGG" id="hta:BVU17_02420"/>
<keyword evidence="2" id="KW-1185">Reference proteome</keyword>
<dbReference type="EMBL" id="CP019154">
    <property type="protein sequence ID" value="AUG46430.1"/>
    <property type="molecule type" value="Genomic_DNA"/>
</dbReference>
<accession>A0A2H4ZVE6</accession>
<evidence type="ECO:0000313" key="1">
    <source>
        <dbReference type="EMBL" id="AUG46430.1"/>
    </source>
</evidence>
<dbReference type="AlphaFoldDB" id="A0A2H4ZVE6"/>
<organism evidence="1 2">
    <name type="scientific">Haloarcula taiwanensis</name>
    <dbReference type="NCBI Taxonomy" id="1932004"/>
    <lineage>
        <taxon>Archaea</taxon>
        <taxon>Methanobacteriati</taxon>
        <taxon>Methanobacteriota</taxon>
        <taxon>Stenosarchaea group</taxon>
        <taxon>Halobacteria</taxon>
        <taxon>Halobacteriales</taxon>
        <taxon>Haloarculaceae</taxon>
        <taxon>Haloarcula</taxon>
    </lineage>
</organism>
<name>A0A2H4ZVE6_9EURY</name>
<dbReference type="Proteomes" id="UP000242917">
    <property type="component" value="Chromosome I"/>
</dbReference>
<evidence type="ECO:0000313" key="2">
    <source>
        <dbReference type="Proteomes" id="UP000242917"/>
    </source>
</evidence>
<gene>
    <name evidence="1" type="ORF">BVU17_02420</name>
</gene>
<sequence length="59" mass="6754">MPIWLFEKVDDEAEKHDISRSQYITEVLRDHNSTPFEPMTNAVVCCDENGEKSRNEGAA</sequence>
<proteinExistence type="predicted"/>